<dbReference type="GO" id="GO:0005506">
    <property type="term" value="F:iron ion binding"/>
    <property type="evidence" value="ECO:0007669"/>
    <property type="project" value="InterPro"/>
</dbReference>
<dbReference type="GO" id="GO:0008901">
    <property type="term" value="F:ferredoxin hydrogenase activity"/>
    <property type="evidence" value="ECO:0007669"/>
    <property type="project" value="InterPro"/>
</dbReference>
<dbReference type="Proteomes" id="UP000595254">
    <property type="component" value="Chromosome"/>
</dbReference>
<dbReference type="GO" id="GO:0042597">
    <property type="term" value="C:periplasmic space"/>
    <property type="evidence" value="ECO:0007669"/>
    <property type="project" value="InterPro"/>
</dbReference>
<dbReference type="GO" id="GO:0051536">
    <property type="term" value="F:iron-sulfur cluster binding"/>
    <property type="evidence" value="ECO:0007669"/>
    <property type="project" value="InterPro"/>
</dbReference>
<dbReference type="KEGG" id="ppsr:I6J18_15060"/>
<protein>
    <submittedName>
        <fullName evidence="1">DUF2817 domain-containing protein</fullName>
    </submittedName>
</protein>
<dbReference type="GO" id="GO:0009055">
    <property type="term" value="F:electron transfer activity"/>
    <property type="evidence" value="ECO:0007669"/>
    <property type="project" value="InterPro"/>
</dbReference>
<evidence type="ECO:0000313" key="1">
    <source>
        <dbReference type="EMBL" id="QQS98968.1"/>
    </source>
</evidence>
<name>A0A974NJJ5_PERPY</name>
<gene>
    <name evidence="1" type="ORF">I6J18_15060</name>
</gene>
<keyword evidence="2" id="KW-1185">Reference proteome</keyword>
<organism evidence="1 2">
    <name type="scientific">Peribacillus psychrosaccharolyticus</name>
    <name type="common">Bacillus psychrosaccharolyticus</name>
    <dbReference type="NCBI Taxonomy" id="1407"/>
    <lineage>
        <taxon>Bacteria</taxon>
        <taxon>Bacillati</taxon>
        <taxon>Bacillota</taxon>
        <taxon>Bacilli</taxon>
        <taxon>Bacillales</taxon>
        <taxon>Bacillaceae</taxon>
        <taxon>Peribacillus</taxon>
    </lineage>
</organism>
<evidence type="ECO:0000313" key="2">
    <source>
        <dbReference type="Proteomes" id="UP000595254"/>
    </source>
</evidence>
<accession>A0A974NJJ5</accession>
<dbReference type="RefSeq" id="WP_040374625.1">
    <property type="nucleotide sequence ID" value="NZ_CP068053.1"/>
</dbReference>
<dbReference type="InterPro" id="IPR021259">
    <property type="entry name" value="DUF2817"/>
</dbReference>
<sequence>MTGQFTDPSGVYYGGTEDADSTKLLKQVYQDALDSDYSNIVHIDLHTGYGPRGQRLLIIRSY</sequence>
<dbReference type="EMBL" id="CP068053">
    <property type="protein sequence ID" value="QQS98968.1"/>
    <property type="molecule type" value="Genomic_DNA"/>
</dbReference>
<proteinExistence type="predicted"/>
<dbReference type="InterPro" id="IPR008953">
    <property type="entry name" value="Fe_hydrogenase_HydB"/>
</dbReference>
<dbReference type="Pfam" id="PF10994">
    <property type="entry name" value="DUF2817"/>
    <property type="match status" value="1"/>
</dbReference>
<dbReference type="SUPFAM" id="SSF48674">
    <property type="entry name" value="Fe-only hydrogenase smaller subunit"/>
    <property type="match status" value="1"/>
</dbReference>
<dbReference type="AlphaFoldDB" id="A0A974NJJ5"/>
<reference evidence="1 2" key="1">
    <citation type="submission" date="2021-01" db="EMBL/GenBank/DDBJ databases">
        <title>FDA dAtabase for Regulatory Grade micrObial Sequences (FDA-ARGOS): Supporting development and validation of Infectious Disease Dx tests.</title>
        <authorList>
            <person name="Nelson B."/>
            <person name="Plummer A."/>
            <person name="Tallon L."/>
            <person name="Sadzewicz L."/>
            <person name="Zhao X."/>
            <person name="Boylan J."/>
            <person name="Ott S."/>
            <person name="Bowen H."/>
            <person name="Vavikolanu K."/>
            <person name="Mehta A."/>
            <person name="Aluvathingal J."/>
            <person name="Nadendla S."/>
            <person name="Myers T."/>
            <person name="Yan Y."/>
            <person name="Sichtig H."/>
        </authorList>
    </citation>
    <scope>NUCLEOTIDE SEQUENCE [LARGE SCALE GENOMIC DNA]</scope>
    <source>
        <strain evidence="1 2">FDAARGOS_1161</strain>
    </source>
</reference>